<dbReference type="GO" id="GO:0042586">
    <property type="term" value="F:peptide deformylase activity"/>
    <property type="evidence" value="ECO:0007669"/>
    <property type="project" value="UniProtKB-UniRule"/>
</dbReference>
<dbReference type="AlphaFoldDB" id="F2LUS2"/>
<dbReference type="PANTHER" id="PTHR10458:SF22">
    <property type="entry name" value="PEPTIDE DEFORMYLASE"/>
    <property type="match status" value="1"/>
</dbReference>
<organism evidence="3 4">
    <name type="scientific">Hippea maritima (strain ATCC 700847 / DSM 10411 / MH2)</name>
    <dbReference type="NCBI Taxonomy" id="760142"/>
    <lineage>
        <taxon>Bacteria</taxon>
        <taxon>Pseudomonadati</taxon>
        <taxon>Campylobacterota</taxon>
        <taxon>Desulfurellia</taxon>
        <taxon>Desulfurellales</taxon>
        <taxon>Hippeaceae</taxon>
        <taxon>Hippea</taxon>
    </lineage>
</organism>
<evidence type="ECO:0000313" key="3">
    <source>
        <dbReference type="EMBL" id="AEA33527.1"/>
    </source>
</evidence>
<keyword evidence="4" id="KW-1185">Reference proteome</keyword>
<dbReference type="eggNOG" id="COG0242">
    <property type="taxonomic scope" value="Bacteria"/>
</dbReference>
<comment type="function">
    <text evidence="2">Removes the formyl group from the N-terminal Met of newly synthesized proteins. Requires at least a dipeptide for an efficient rate of reaction. N-terminal L-methionine is a prerequisite for activity but the enzyme has broad specificity at other positions.</text>
</comment>
<dbReference type="EC" id="3.5.1.88" evidence="2"/>
<dbReference type="HAMAP" id="MF_00163">
    <property type="entry name" value="Pep_deformylase"/>
    <property type="match status" value="1"/>
</dbReference>
<keyword evidence="2" id="KW-0408">Iron</keyword>
<dbReference type="Proteomes" id="UP000008139">
    <property type="component" value="Chromosome"/>
</dbReference>
<dbReference type="Pfam" id="PF01327">
    <property type="entry name" value="Pep_deformylase"/>
    <property type="match status" value="1"/>
</dbReference>
<proteinExistence type="inferred from homology"/>
<dbReference type="EMBL" id="CP002606">
    <property type="protein sequence ID" value="AEA33527.1"/>
    <property type="molecule type" value="Genomic_DNA"/>
</dbReference>
<dbReference type="CDD" id="cd00487">
    <property type="entry name" value="Pep_deformylase"/>
    <property type="match status" value="1"/>
</dbReference>
<protein>
    <recommendedName>
        <fullName evidence="2">Peptide deformylase</fullName>
        <shortName evidence="2">PDF</shortName>
        <ecNumber evidence="2">3.5.1.88</ecNumber>
    </recommendedName>
    <alternativeName>
        <fullName evidence="2">Polypeptide deformylase</fullName>
    </alternativeName>
</protein>
<dbReference type="STRING" id="760142.Hipma_0556"/>
<feature type="binding site" evidence="2">
    <location>
        <position position="140"/>
    </location>
    <ligand>
        <name>Fe cation</name>
        <dbReference type="ChEBI" id="CHEBI:24875"/>
    </ligand>
</feature>
<reference evidence="3 4" key="1">
    <citation type="journal article" date="2011" name="Stand. Genomic Sci.">
        <title>Complete genome sequence of the thermophilic sulfur-reducer Hippea maritima type strain (MH(2)).</title>
        <authorList>
            <person name="Huntemann M."/>
            <person name="Lu M."/>
            <person name="Nolan M."/>
            <person name="Lapidus A."/>
            <person name="Lucas S."/>
            <person name="Hammon N."/>
            <person name="Deshpande S."/>
            <person name="Cheng J.F."/>
            <person name="Tapia R."/>
            <person name="Han C."/>
            <person name="Goodwin L."/>
            <person name="Pitluck S."/>
            <person name="Liolios K."/>
            <person name="Pagani I."/>
            <person name="Ivanova N."/>
            <person name="Ovchinikova G."/>
            <person name="Pati A."/>
            <person name="Chen A."/>
            <person name="Palaniappan K."/>
            <person name="Land M."/>
            <person name="Hauser L."/>
            <person name="Jeffries C.D."/>
            <person name="Detter J.C."/>
            <person name="Brambilla E.M."/>
            <person name="Rohde M."/>
            <person name="Spring S."/>
            <person name="Goker M."/>
            <person name="Woyke T."/>
            <person name="Bristow J."/>
            <person name="Eisen J.A."/>
            <person name="Markowitz V."/>
            <person name="Hugenholtz P."/>
            <person name="Kyrpides N.C."/>
            <person name="Klenk H.P."/>
            <person name="Mavromatis K."/>
        </authorList>
    </citation>
    <scope>NUCLEOTIDE SEQUENCE [LARGE SCALE GENOMIC DNA]</scope>
    <source>
        <strain evidence="4">ATCC 700847 / DSM 10411 / MH2</strain>
    </source>
</reference>
<dbReference type="RefSeq" id="WP_013681568.1">
    <property type="nucleotide sequence ID" value="NC_015318.1"/>
</dbReference>
<keyword evidence="2 3" id="KW-0378">Hydrolase</keyword>
<accession>F2LUS2</accession>
<evidence type="ECO:0000256" key="2">
    <source>
        <dbReference type="HAMAP-Rule" id="MF_00163"/>
    </source>
</evidence>
<dbReference type="NCBIfam" id="NF001159">
    <property type="entry name" value="PRK00150.1-3"/>
    <property type="match status" value="1"/>
</dbReference>
<gene>
    <name evidence="2" type="primary">def</name>
    <name evidence="3" type="ordered locus">Hipma_0556</name>
</gene>
<dbReference type="NCBIfam" id="TIGR00079">
    <property type="entry name" value="pept_deformyl"/>
    <property type="match status" value="1"/>
</dbReference>
<dbReference type="KEGG" id="hmr:Hipma_0556"/>
<keyword evidence="2" id="KW-0648">Protein biosynthesis</keyword>
<dbReference type="InParanoid" id="F2LUS2"/>
<comment type="catalytic activity">
    <reaction evidence="2">
        <text>N-terminal N-formyl-L-methionyl-[peptide] + H2O = N-terminal L-methionyl-[peptide] + formate</text>
        <dbReference type="Rhea" id="RHEA:24420"/>
        <dbReference type="Rhea" id="RHEA-COMP:10639"/>
        <dbReference type="Rhea" id="RHEA-COMP:10640"/>
        <dbReference type="ChEBI" id="CHEBI:15377"/>
        <dbReference type="ChEBI" id="CHEBI:15740"/>
        <dbReference type="ChEBI" id="CHEBI:49298"/>
        <dbReference type="ChEBI" id="CHEBI:64731"/>
        <dbReference type="EC" id="3.5.1.88"/>
    </reaction>
</comment>
<feature type="binding site" evidence="2">
    <location>
        <position position="98"/>
    </location>
    <ligand>
        <name>Fe cation</name>
        <dbReference type="ChEBI" id="CHEBI:24875"/>
    </ligand>
</feature>
<dbReference type="GO" id="GO:0006412">
    <property type="term" value="P:translation"/>
    <property type="evidence" value="ECO:0007669"/>
    <property type="project" value="UniProtKB-UniRule"/>
</dbReference>
<dbReference type="PRINTS" id="PR01576">
    <property type="entry name" value="PDEFORMYLASE"/>
</dbReference>
<dbReference type="HOGENOM" id="CLU_061901_2_1_7"/>
<feature type="binding site" evidence="2">
    <location>
        <position position="144"/>
    </location>
    <ligand>
        <name>Fe cation</name>
        <dbReference type="ChEBI" id="CHEBI:24875"/>
    </ligand>
</feature>
<dbReference type="OrthoDB" id="9804313at2"/>
<keyword evidence="2" id="KW-0479">Metal-binding</keyword>
<dbReference type="InterPro" id="IPR023635">
    <property type="entry name" value="Peptide_deformylase"/>
</dbReference>
<dbReference type="SUPFAM" id="SSF56420">
    <property type="entry name" value="Peptide deformylase"/>
    <property type="match status" value="1"/>
</dbReference>
<dbReference type="GO" id="GO:0046872">
    <property type="term" value="F:metal ion binding"/>
    <property type="evidence" value="ECO:0007669"/>
    <property type="project" value="UniProtKB-KW"/>
</dbReference>
<dbReference type="PIRSF" id="PIRSF004749">
    <property type="entry name" value="Pep_def"/>
    <property type="match status" value="1"/>
</dbReference>
<evidence type="ECO:0000313" key="4">
    <source>
        <dbReference type="Proteomes" id="UP000008139"/>
    </source>
</evidence>
<dbReference type="Gene3D" id="3.90.45.10">
    <property type="entry name" value="Peptide deformylase"/>
    <property type="match status" value="1"/>
</dbReference>
<dbReference type="InterPro" id="IPR036821">
    <property type="entry name" value="Peptide_deformylase_sf"/>
</dbReference>
<reference evidence="4" key="2">
    <citation type="submission" date="2011-03" db="EMBL/GenBank/DDBJ databases">
        <title>The complete genome of Hippea maritima DSM 10411.</title>
        <authorList>
            <consortium name="US DOE Joint Genome Institute (JGI-PGF)"/>
            <person name="Lucas S."/>
            <person name="Copeland A."/>
            <person name="Lapidus A."/>
            <person name="Bruce D."/>
            <person name="Goodwin L."/>
            <person name="Pitluck S."/>
            <person name="Peters L."/>
            <person name="Kyrpides N."/>
            <person name="Mavromatis K."/>
            <person name="Pagani I."/>
            <person name="Ivanova N."/>
            <person name="Mikhailova N."/>
            <person name="Lu M."/>
            <person name="Detter J.C."/>
            <person name="Tapia R."/>
            <person name="Han C."/>
            <person name="Land M."/>
            <person name="Hauser L."/>
            <person name="Markowitz V."/>
            <person name="Cheng J.-F."/>
            <person name="Hugenholtz P."/>
            <person name="Woyke T."/>
            <person name="Wu D."/>
            <person name="Spring S."/>
            <person name="Schroeder M."/>
            <person name="Brambilla E."/>
            <person name="Klenk H.-P."/>
            <person name="Eisen J.A."/>
        </authorList>
    </citation>
    <scope>NUCLEOTIDE SEQUENCE [LARGE SCALE GENOMIC DNA]</scope>
    <source>
        <strain evidence="4">ATCC 700847 / DSM 10411 / MH2</strain>
    </source>
</reference>
<comment type="similarity">
    <text evidence="1 2">Belongs to the polypeptide deformylase family.</text>
</comment>
<feature type="active site" evidence="2">
    <location>
        <position position="141"/>
    </location>
</feature>
<name>F2LUS2_HIPMA</name>
<comment type="cofactor">
    <cofactor evidence="2">
        <name>Fe(2+)</name>
        <dbReference type="ChEBI" id="CHEBI:29033"/>
    </cofactor>
    <text evidence="2">Binds 1 Fe(2+) ion.</text>
</comment>
<evidence type="ECO:0000256" key="1">
    <source>
        <dbReference type="ARBA" id="ARBA00010759"/>
    </source>
</evidence>
<sequence length="168" mass="19347">MPVRDIVIYPDQRLKAICDEIKNINDEALQVAKDLLETMRYYNHTVGIAAPQIGELVRIIAVDASKNKKGQKINHGELIMINPEILDWSSIIKTREGCLSVPDYTGNVNRARKITVKYWDLDGKEHQFDTEGFEAVVIQHEIDHLDGILFIDRIISKRTDLFRRKNYG</sequence>
<dbReference type="PANTHER" id="PTHR10458">
    <property type="entry name" value="PEPTIDE DEFORMYLASE"/>
    <property type="match status" value="1"/>
</dbReference>